<dbReference type="InterPro" id="IPR042407">
    <property type="entry name" value="NCBP2-AS2"/>
</dbReference>
<evidence type="ECO:0000313" key="4">
    <source>
        <dbReference type="Proteomes" id="UP000694426"/>
    </source>
</evidence>
<dbReference type="GeneTree" id="ENSGT01150000287279"/>
<feature type="region of interest" description="Disordered" evidence="1">
    <location>
        <begin position="62"/>
        <end position="87"/>
    </location>
</feature>
<reference evidence="3" key="2">
    <citation type="submission" date="2025-09" db="UniProtKB">
        <authorList>
            <consortium name="Ensembl"/>
        </authorList>
    </citation>
    <scope>IDENTIFICATION</scope>
</reference>
<keyword evidence="4" id="KW-1185">Reference proteome</keyword>
<evidence type="ECO:0000256" key="2">
    <source>
        <dbReference type="SAM" id="SignalP"/>
    </source>
</evidence>
<name>A0A8B9C9X6_9AVES</name>
<sequence length="87" mass="9050">MVLRRLLLALLSDPRLVQKLSEAPPIRAAARLTASALSRGQLGARRAARELGPGLARLRDAFLRPPGGWPGAPGGGRGRGGRPGAQP</sequence>
<feature type="signal peptide" evidence="2">
    <location>
        <begin position="1"/>
        <end position="19"/>
    </location>
</feature>
<dbReference type="AlphaFoldDB" id="A0A8B9C9X6"/>
<dbReference type="PANTHER" id="PTHR41161">
    <property type="entry name" value="PROTEIN NCBP2AS2"/>
    <property type="match status" value="1"/>
</dbReference>
<proteinExistence type="predicted"/>
<dbReference type="PANTHER" id="PTHR41161:SF1">
    <property type="entry name" value="PROTEIN NCBP2AS2"/>
    <property type="match status" value="1"/>
</dbReference>
<feature type="chain" id="PRO_5034910342" evidence="2">
    <location>
        <begin position="20"/>
        <end position="87"/>
    </location>
</feature>
<keyword evidence="2" id="KW-0732">Signal</keyword>
<evidence type="ECO:0000313" key="3">
    <source>
        <dbReference type="Ensembl" id="ENSABRP00000016849.1"/>
    </source>
</evidence>
<feature type="compositionally biased region" description="Gly residues" evidence="1">
    <location>
        <begin position="69"/>
        <end position="87"/>
    </location>
</feature>
<organism evidence="3 4">
    <name type="scientific">Anser brachyrhynchus</name>
    <name type="common">Pink-footed goose</name>
    <dbReference type="NCBI Taxonomy" id="132585"/>
    <lineage>
        <taxon>Eukaryota</taxon>
        <taxon>Metazoa</taxon>
        <taxon>Chordata</taxon>
        <taxon>Craniata</taxon>
        <taxon>Vertebrata</taxon>
        <taxon>Euteleostomi</taxon>
        <taxon>Archelosauria</taxon>
        <taxon>Archosauria</taxon>
        <taxon>Dinosauria</taxon>
        <taxon>Saurischia</taxon>
        <taxon>Theropoda</taxon>
        <taxon>Coelurosauria</taxon>
        <taxon>Aves</taxon>
        <taxon>Neognathae</taxon>
        <taxon>Galloanserae</taxon>
        <taxon>Anseriformes</taxon>
        <taxon>Anatidae</taxon>
        <taxon>Anserinae</taxon>
        <taxon>Anser</taxon>
    </lineage>
</organism>
<reference evidence="3" key="1">
    <citation type="submission" date="2025-08" db="UniProtKB">
        <authorList>
            <consortium name="Ensembl"/>
        </authorList>
    </citation>
    <scope>IDENTIFICATION</scope>
</reference>
<accession>A0A8B9C9X6</accession>
<evidence type="ECO:0000256" key="1">
    <source>
        <dbReference type="SAM" id="MobiDB-lite"/>
    </source>
</evidence>
<dbReference type="Proteomes" id="UP000694426">
    <property type="component" value="Unplaced"/>
</dbReference>
<protein>
    <submittedName>
        <fullName evidence="3">Uncharacterized protein</fullName>
    </submittedName>
</protein>
<dbReference type="Ensembl" id="ENSABRT00000023981.1">
    <property type="protein sequence ID" value="ENSABRP00000016849.1"/>
    <property type="gene ID" value="ENSABRG00000014764.1"/>
</dbReference>